<dbReference type="InterPro" id="IPR032430">
    <property type="entry name" value="Blm10_mid"/>
</dbReference>
<reference evidence="2" key="1">
    <citation type="submission" date="2018-07" db="EMBL/GenBank/DDBJ databases">
        <authorList>
            <person name="Quirk P.G."/>
            <person name="Krulwich T.A."/>
        </authorList>
    </citation>
    <scope>NUCLEOTIDE SEQUENCE</scope>
    <source>
        <strain evidence="2">Anand</strain>
    </source>
</reference>
<dbReference type="GO" id="GO:0070628">
    <property type="term" value="F:proteasome binding"/>
    <property type="evidence" value="ECO:0007669"/>
    <property type="project" value="InterPro"/>
</dbReference>
<gene>
    <name evidence="2" type="ORF">TAT_000352300</name>
    <name evidence="3" type="ORF">TAV_000352200</name>
</gene>
<dbReference type="PANTHER" id="PTHR32170">
    <property type="entry name" value="PROTEASOME ACTIVATOR COMPLEX SUBUNIT 4"/>
    <property type="match status" value="1"/>
</dbReference>
<protein>
    <recommendedName>
        <fullName evidence="1">Proteasome activator Blm10 middle HEAT repeats region domain-containing protein</fullName>
    </recommendedName>
</protein>
<dbReference type="EMBL" id="UIVT01000004">
    <property type="protein sequence ID" value="SVP94577.1"/>
    <property type="molecule type" value="Genomic_DNA"/>
</dbReference>
<sequence>MEDICFEISSSVSKALPAFVKQQYDQDCSIFLDFIEKRWKNSELSSMLTCIDKYLQYTCGENSQPTLELLKVLVPIGRKLWLISMYNIIKTNNLDVYYNESELEQVYVFQNKLSLKLRVRCCKLLNSILECCVHLLHSIWEKGCKERAEYFNEILDFIRIEVILKAIESYFSPDYSYRMAVSYTKRRGWITSLVRLSYLIRRIWIFRRDIGNFLVKYILRYNNQDFSDLDSSTSHTNEGFSCDISLDPKFCDEPMSEELAKELRDIEIDVGNCVIFYKFRIILLLCPNSTLYDLLVKGLLFKWWDLVNGDIVSSWHPMFFTFFFRAAKFGWATGQCVCPHFKGKIPTIFNITLNLFDLPNKPKLEKYKEIMPGEYTCLLPKTFKLFKKTSKLLILILHENDLCTRIFSSSLSLNHESSSMQSNGVELSEVKEEAGEFDESFVDDDPDDIFRSLKRLINILYPYAHPSSSGKWSHNISLFLKYIIVSHSRKLLRNKYINRKSMDSESGESGRDNICDLLYTISLIGIYNKNMKICNNYEIIIRNICYINKGDYLIKVVEYFTESLTECAEHNRLLTSIRVIIQLIPLIVKHMPHMIMNLFYTAISYIALSEPFINIQILILISLMLEYLFSIKNNLKSLNNEDNKFSVLTPRDGMVQENLFEGSNEASEVYDELMFQLNEFTIVYVDKVLELYENINEVDLKGMSLMNNVDVSIYILIKSTIINLLSVVDDETMSVILNKLMKFIDEYSYKLTIIKHVTSILSSISYLKGIGVTTKLMINNIKGLSEDDKRLRFHLNCLISAIRYNFNSNYFSEIREVINKGLKYKDKHAYKLIVKLIYRLNHSIYSIYTTAQVPTTDKMSVVTVDNGETKIGWYVPSMSHYKMYKQLLLILIDTINLKYNTLNDKKQPDDTTDDEINKIIILCKYLIKSIVLVDIDLKDSGDTTEISENDMETNSEQTSEDELVSNYSEVVKCLNERVGDNFSLRGTVEKYVLGVVSKIYKNVYGSVVAEKLTKFINFLASKNYFSTDISNNYDFIFNLKLQNNVSITTTKPVVKYISFHSGLTKNSYLMDINFSSYMTIVQDYFYNFINLRKINYNTLAQNKFEKVNNRQLPNVVDSRQVRNFVDNSQVRSLVDLVVVKICELNYKNVVNNSIMILKSITMIHKNMKYYVLSAILKELVSTADDNFTLFHNILPLFDANTLTYISLNFTLLELFLKFFLKVISTNNDSLITKYDVLFILFLSQRELDSSNDKIGVVDSVEQTSFEDENVNQENIDIQDTPSTVKIDKMLSVLRNVMSVAEVDNWRYNIYFCTLLLIYSKYVVYENKFFLHVLSLLNDVNNNYLQSLAFQYMLITLMSLNSGRVADAVVKEKLLDLSVMNRIFNGLVYCNHDVSAVVSNNLSSIVMNVIKFDKSWPRNRISSNSTIVSKYNFFLSYHYFKFLMNNSQTPEKHVEALEAILYNLLEISSDYIEYHLSNF</sequence>
<proteinExistence type="predicted"/>
<evidence type="ECO:0000313" key="2">
    <source>
        <dbReference type="EMBL" id="SVP94577.1"/>
    </source>
</evidence>
<dbReference type="GO" id="GO:0005829">
    <property type="term" value="C:cytosol"/>
    <property type="evidence" value="ECO:0007669"/>
    <property type="project" value="TreeGrafter"/>
</dbReference>
<name>A0A3B0MWK1_THEAN</name>
<dbReference type="VEuPathDB" id="PiroplasmaDB:TA10975"/>
<dbReference type="GO" id="GO:0016504">
    <property type="term" value="F:peptidase activator activity"/>
    <property type="evidence" value="ECO:0007669"/>
    <property type="project" value="InterPro"/>
</dbReference>
<dbReference type="GO" id="GO:0010499">
    <property type="term" value="P:proteasomal ubiquitin-independent protein catabolic process"/>
    <property type="evidence" value="ECO:0007669"/>
    <property type="project" value="TreeGrafter"/>
</dbReference>
<feature type="domain" description="Proteasome activator Blm10 middle HEAT repeats region" evidence="1">
    <location>
        <begin position="453"/>
        <end position="928"/>
    </location>
</feature>
<evidence type="ECO:0000259" key="1">
    <source>
        <dbReference type="Pfam" id="PF16507"/>
    </source>
</evidence>
<evidence type="ECO:0000313" key="3">
    <source>
        <dbReference type="EMBL" id="SVP95362.1"/>
    </source>
</evidence>
<organism evidence="2">
    <name type="scientific">Theileria annulata</name>
    <dbReference type="NCBI Taxonomy" id="5874"/>
    <lineage>
        <taxon>Eukaryota</taxon>
        <taxon>Sar</taxon>
        <taxon>Alveolata</taxon>
        <taxon>Apicomplexa</taxon>
        <taxon>Aconoidasida</taxon>
        <taxon>Piroplasmida</taxon>
        <taxon>Theileriidae</taxon>
        <taxon>Theileria</taxon>
    </lineage>
</organism>
<dbReference type="Pfam" id="PF16507">
    <property type="entry name" value="HEAT_PSME4_mid"/>
    <property type="match status" value="1"/>
</dbReference>
<accession>A0A3B0MWK1</accession>
<dbReference type="InterPro" id="IPR035309">
    <property type="entry name" value="PSME4"/>
</dbReference>
<dbReference type="PANTHER" id="PTHR32170:SF3">
    <property type="entry name" value="PROTEASOME ACTIVATOR COMPLEX SUBUNIT 4"/>
    <property type="match status" value="1"/>
</dbReference>
<dbReference type="GO" id="GO:0005634">
    <property type="term" value="C:nucleus"/>
    <property type="evidence" value="ECO:0007669"/>
    <property type="project" value="TreeGrafter"/>
</dbReference>
<dbReference type="EMBL" id="UIVS01000004">
    <property type="protein sequence ID" value="SVP95362.1"/>
    <property type="molecule type" value="Genomic_DNA"/>
</dbReference>